<dbReference type="PANTHER" id="PTHR38104">
    <property type="match status" value="1"/>
</dbReference>
<evidence type="ECO:0000256" key="4">
    <source>
        <dbReference type="ARBA" id="ARBA00022692"/>
    </source>
</evidence>
<keyword evidence="4" id="KW-0812">Transmembrane</keyword>
<dbReference type="InterPro" id="IPR005573">
    <property type="entry name" value="Anti-sigma_E_RseA_C"/>
</dbReference>
<dbReference type="GO" id="GO:0016989">
    <property type="term" value="F:sigma factor antagonist activity"/>
    <property type="evidence" value="ECO:0007669"/>
    <property type="project" value="InterPro"/>
</dbReference>
<dbReference type="InterPro" id="IPR052383">
    <property type="entry name" value="Anti-sigma-E_RseA-like"/>
</dbReference>
<reference evidence="11 12" key="1">
    <citation type="submission" date="2018-03" db="EMBL/GenBank/DDBJ databases">
        <title>Cross-interface Injection: A General Nanoliter Liquid Handling Method Applied to Single Cells Genome Amplification Automated Nanoliter Liquid Handling Applied to Single Cell Multiple Displacement Amplification.</title>
        <authorList>
            <person name="Yun J."/>
            <person name="Xu P."/>
            <person name="Xu J."/>
            <person name="Dai X."/>
            <person name="Wang Y."/>
            <person name="Zheng X."/>
            <person name="Cao C."/>
            <person name="Yi Q."/>
            <person name="Zhu Y."/>
            <person name="Wang L."/>
            <person name="Dong Z."/>
            <person name="Huang Y."/>
            <person name="Huang L."/>
            <person name="Du W."/>
        </authorList>
    </citation>
    <scope>NUCLEOTIDE SEQUENCE [LARGE SCALE GENOMIC DNA]</scope>
    <source>
        <strain evidence="11 12">A9-4</strain>
    </source>
</reference>
<dbReference type="GO" id="GO:0005886">
    <property type="term" value="C:plasma membrane"/>
    <property type="evidence" value="ECO:0007669"/>
    <property type="project" value="UniProtKB-SubCell"/>
</dbReference>
<comment type="caution">
    <text evidence="11">The sequence shown here is derived from an EMBL/GenBank/DDBJ whole genome shotgun (WGS) entry which is preliminary data.</text>
</comment>
<gene>
    <name evidence="11" type="ORF">C9928_01815</name>
</gene>
<evidence type="ECO:0000313" key="12">
    <source>
        <dbReference type="Proteomes" id="UP000241514"/>
    </source>
</evidence>
<dbReference type="Pfam" id="PF03873">
    <property type="entry name" value="RseA_C"/>
    <property type="match status" value="1"/>
</dbReference>
<name>A0A6N4DEI5_9GAMM</name>
<keyword evidence="3 7" id="KW-1003">Cell membrane</keyword>
<evidence type="ECO:0000256" key="3">
    <source>
        <dbReference type="ARBA" id="ARBA00022475"/>
    </source>
</evidence>
<evidence type="ECO:0000313" key="11">
    <source>
        <dbReference type="EMBL" id="PTB89968.1"/>
    </source>
</evidence>
<dbReference type="PIRSF" id="PIRSF016938">
    <property type="entry name" value="RseA"/>
    <property type="match status" value="1"/>
</dbReference>
<evidence type="ECO:0000256" key="7">
    <source>
        <dbReference type="PIRNR" id="PIRNR016938"/>
    </source>
</evidence>
<feature type="region of interest" description="Disordered" evidence="8">
    <location>
        <begin position="187"/>
        <end position="211"/>
    </location>
</feature>
<dbReference type="EMBL" id="PYVG01000005">
    <property type="protein sequence ID" value="PTB89968.1"/>
    <property type="molecule type" value="Genomic_DNA"/>
</dbReference>
<dbReference type="SUPFAM" id="SSF89069">
    <property type="entry name" value="N-terminal, cytoplasmic domain of anti-sigmaE factor RseA"/>
    <property type="match status" value="1"/>
</dbReference>
<proteinExistence type="inferred from homology"/>
<evidence type="ECO:0000256" key="2">
    <source>
        <dbReference type="ARBA" id="ARBA00005837"/>
    </source>
</evidence>
<evidence type="ECO:0000256" key="8">
    <source>
        <dbReference type="SAM" id="MobiDB-lite"/>
    </source>
</evidence>
<comment type="function">
    <text evidence="7">An anti-sigma factor for extracytoplasmic function (ECF) sigma factor sigma-E (RpoE). ECF sigma factors are held in an inactive form by an anti-sigma factor until released by regulated intramembrane proteolysis (RIP). RIP occurs when an extracytoplasmic signal triggers a concerted proteolytic cascade to transmit information and elicit cellular responses. The membrane-spanning regulatory substrate protein is first cut periplasmically (site-1 protease, S1P, DegS), then within the membrane itself (site-2 protease, S2P, RseP), while cytoplasmic proteases finish degrading the anti-sigma factor, liberating sigma-E.</text>
</comment>
<feature type="compositionally biased region" description="Basic and acidic residues" evidence="8">
    <location>
        <begin position="193"/>
        <end position="211"/>
    </location>
</feature>
<evidence type="ECO:0000259" key="10">
    <source>
        <dbReference type="Pfam" id="PF03873"/>
    </source>
</evidence>
<evidence type="ECO:0000256" key="6">
    <source>
        <dbReference type="ARBA" id="ARBA00023136"/>
    </source>
</evidence>
<dbReference type="AlphaFoldDB" id="A0A6N4DEI5"/>
<dbReference type="Gene3D" id="1.10.10.880">
    <property type="entry name" value="Anti sigma-E protein RseA, N-terminal domain"/>
    <property type="match status" value="1"/>
</dbReference>
<dbReference type="InterPro" id="IPR026279">
    <property type="entry name" value="RseA"/>
</dbReference>
<organism evidence="11 12">
    <name type="scientific">Pseudidiomarina aestuarii</name>
    <dbReference type="NCBI Taxonomy" id="624146"/>
    <lineage>
        <taxon>Bacteria</taxon>
        <taxon>Pseudomonadati</taxon>
        <taxon>Pseudomonadota</taxon>
        <taxon>Gammaproteobacteria</taxon>
        <taxon>Alteromonadales</taxon>
        <taxon>Idiomarinaceae</taxon>
        <taxon>Pseudidiomarina</taxon>
    </lineage>
</organism>
<comment type="similarity">
    <text evidence="2 7">Belongs to the RseA family.</text>
</comment>
<dbReference type="CDD" id="cd16328">
    <property type="entry name" value="RseA_N"/>
    <property type="match status" value="1"/>
</dbReference>
<comment type="subunit">
    <text evidence="7">Interacts 1:1 with ECF RNA polymerase sigma-E (RpoE); this inhibits the interaction of sigma-E with the RNA polymerase catalytic core and leads to a decreased expression of sigma-E-regulated genes. Interacts with RseB.</text>
</comment>
<keyword evidence="7" id="KW-0997">Cell inner membrane</keyword>
<keyword evidence="5" id="KW-1133">Transmembrane helix</keyword>
<dbReference type="Proteomes" id="UP000241514">
    <property type="component" value="Unassembled WGS sequence"/>
</dbReference>
<protein>
    <recommendedName>
        <fullName evidence="7">Anti-sigma-E factor RseA</fullName>
    </recommendedName>
    <alternativeName>
        <fullName evidence="7">Regulator of SigE</fullName>
    </alternativeName>
    <alternativeName>
        <fullName evidence="7">Sigma-E anti-sigma factor RseA</fullName>
    </alternativeName>
    <alternativeName>
        <fullName evidence="7">Sigma-E factor negative regulatory protein</fullName>
    </alternativeName>
</protein>
<evidence type="ECO:0000259" key="9">
    <source>
        <dbReference type="Pfam" id="PF03872"/>
    </source>
</evidence>
<dbReference type="Pfam" id="PF03872">
    <property type="entry name" value="RseA_N"/>
    <property type="match status" value="1"/>
</dbReference>
<dbReference type="InterPro" id="IPR036147">
    <property type="entry name" value="Anti-sigma_E_RseA_N_sf"/>
</dbReference>
<evidence type="ECO:0000256" key="1">
    <source>
        <dbReference type="ARBA" id="ARBA00004162"/>
    </source>
</evidence>
<keyword evidence="6 7" id="KW-0472">Membrane</keyword>
<sequence>MTQGNTMPKCSNEHVSALLDDHLDGENHSELDALLADSEATATWQRYALIGHVVRDTVRTGQSVDISAQVAVAIAAEAAPNAVIKPELGAGQAQSKAALRWLKPLSSVAIAASVAVVAVLSIQQPVLDNGAATESMEPALVTNPLGGRNPVSFNTVIPDNGPSAAEVAQQRQLLQAYMLDHQRQLQLSLQAKQQDRSESTSASESEKPTND</sequence>
<accession>A0A6N4DEI5</accession>
<dbReference type="InterPro" id="IPR005572">
    <property type="entry name" value="Anti-sigma_E_RseA_N"/>
</dbReference>
<feature type="domain" description="Anti sigma-E protein RseA C-terminal" evidence="10">
    <location>
        <begin position="137"/>
        <end position="186"/>
    </location>
</feature>
<feature type="domain" description="Anti sigma-E protein RseA N-terminal" evidence="9">
    <location>
        <begin position="12"/>
        <end position="82"/>
    </location>
</feature>
<comment type="subcellular location">
    <subcellularLocation>
        <location evidence="7">Cell inner membrane</location>
    </subcellularLocation>
    <subcellularLocation>
        <location evidence="1">Cell membrane</location>
        <topology evidence="1">Single-pass membrane protein</topology>
    </subcellularLocation>
</comment>
<dbReference type="PANTHER" id="PTHR38104:SF1">
    <property type="entry name" value="ANTI-SIGMA-E FACTOR RSEA"/>
    <property type="match status" value="1"/>
</dbReference>
<evidence type="ECO:0000256" key="5">
    <source>
        <dbReference type="ARBA" id="ARBA00022989"/>
    </source>
</evidence>